<feature type="domain" description="G-protein coupled receptors family 2 profile 2" evidence="8">
    <location>
        <begin position="675"/>
        <end position="938"/>
    </location>
</feature>
<dbReference type="GO" id="GO:0007166">
    <property type="term" value="P:cell surface receptor signaling pathway"/>
    <property type="evidence" value="ECO:0007669"/>
    <property type="project" value="InterPro"/>
</dbReference>
<comment type="subcellular location">
    <subcellularLocation>
        <location evidence="1">Membrane</location>
        <topology evidence="1">Multi-pass membrane protein</topology>
    </subcellularLocation>
</comment>
<keyword evidence="4 6" id="KW-0472">Membrane</keyword>
<feature type="chain" id="PRO_5037401785" description="G-protein coupled receptors family 2 profile 2 domain-containing protein" evidence="7">
    <location>
        <begin position="19"/>
        <end position="1025"/>
    </location>
</feature>
<organism evidence="9 10">
    <name type="scientific">Patiria miniata</name>
    <name type="common">Bat star</name>
    <name type="synonym">Asterina miniata</name>
    <dbReference type="NCBI Taxonomy" id="46514"/>
    <lineage>
        <taxon>Eukaryota</taxon>
        <taxon>Metazoa</taxon>
        <taxon>Echinodermata</taxon>
        <taxon>Eleutherozoa</taxon>
        <taxon>Asterozoa</taxon>
        <taxon>Asteroidea</taxon>
        <taxon>Valvatacea</taxon>
        <taxon>Valvatida</taxon>
        <taxon>Asterinidae</taxon>
        <taxon>Patiria</taxon>
    </lineage>
</organism>
<dbReference type="PROSITE" id="PS50261">
    <property type="entry name" value="G_PROTEIN_RECEP_F2_4"/>
    <property type="match status" value="1"/>
</dbReference>
<dbReference type="AlphaFoldDB" id="A0A914B610"/>
<protein>
    <recommendedName>
        <fullName evidence="8">G-protein coupled receptors family 2 profile 2 domain-containing protein</fullName>
    </recommendedName>
</protein>
<keyword evidence="3 6" id="KW-1133">Transmembrane helix</keyword>
<sequence>MEKMFLVVLFALSTTVQGLEIQLGNANLSLTRDASCCGPPAAQRSDSQCRCDTFCSVYGDCCLDYPLFRTDADTNATVSGASANCTEAWRSGNLTSREGGMTGEGCKVWESDEAGIVNEVVLEYQCLLKALWEPVILRRSTTRRFVSAPARVTKKQYRVRLLQDCGPDASAEDDEACLRDRSIGSIQDLHDVISLLPVTARDGLHYKNLYCARCHGYDSRDVIFWSLRLYCRPHDLDVTAFFSTNISVVADNCLISHIDKPTEIPWDHAETRLPAVVLFRCDDSPENAYNAAACHAYSLPTNDYPNPHCKMCIGTNGTAGNGTISDSNGHEMKCNDWLCNGMVRPLSVLFDFSPTTGTSLSLHGQSPTFIVPDCEHGQVYDTSTGSCRPFYCPSGQTVADDGLTCASLGNQTTQCTSRAEIMGEDEVVILEVSLASEVSKHDSRWSVIVKHLRQILDDQIKEYNMQVDSYSRPTSDHNCSLVTPYAYTLIFTSHTPNTTIKSLAQSTAEALGDQCWTISNLTFAILELTLKNFERGILTNNCAKRGQETEERPLENFTELTVDNVPYIKIMTGSNETMTCPSLDTCQDLTVGREFQMKQSVFSCITKLYCPIFVLNSSEVSRVTDNGTTFAVHEATGRNFSVDDFIEMTGGDIAVCRFPLPTDSPIDHPDPRPTEILFSLVGITVSEVFLLLSLLNYYMFPELRKLPGKNMISFIVATFSLQMIFLLGRGSPLSQYTLTSEASCFAFAVLTHYLLLAVFVWSNVVSLHFVRTFGGRLRPTAAESSRQQRRTFLFYSLYGWGAPAVLVGASCAVHFTADINGLLENVYGNDCLIYGGILYFFAIPAAVLMGLNVMFFVWTVVGIKRTRRAASFARREKGRLEMIKMDFNLCIKISVATGMLWLVVFVLGSLQIQGLSYLIIIDFTLQGPLVFFAFAFTGRVRGLWRKKLGSSATKRSLQRDSQDRTTGSSSGGTSSSLEGLVRSNADTIRFSQSESVSKVESTFINPLYDMVDKREFNDSKCNMIL</sequence>
<evidence type="ECO:0000256" key="3">
    <source>
        <dbReference type="ARBA" id="ARBA00022989"/>
    </source>
</evidence>
<evidence type="ECO:0000256" key="6">
    <source>
        <dbReference type="SAM" id="Phobius"/>
    </source>
</evidence>
<dbReference type="EnsemblMetazoa" id="XM_038215620.1">
    <property type="protein sequence ID" value="XP_038071548.1"/>
    <property type="gene ID" value="LOC119740353"/>
</dbReference>
<dbReference type="InterPro" id="IPR000832">
    <property type="entry name" value="GPCR_2_secretin-like"/>
</dbReference>
<feature type="transmembrane region" description="Helical" evidence="6">
    <location>
        <begin position="916"/>
        <end position="937"/>
    </location>
</feature>
<feature type="region of interest" description="Disordered" evidence="5">
    <location>
        <begin position="954"/>
        <end position="978"/>
    </location>
</feature>
<feature type="compositionally biased region" description="Low complexity" evidence="5">
    <location>
        <begin position="965"/>
        <end position="976"/>
    </location>
</feature>
<proteinExistence type="predicted"/>
<feature type="transmembrane region" description="Helical" evidence="6">
    <location>
        <begin position="837"/>
        <end position="861"/>
    </location>
</feature>
<dbReference type="Gene3D" id="1.20.1070.10">
    <property type="entry name" value="Rhodopsin 7-helix transmembrane proteins"/>
    <property type="match status" value="1"/>
</dbReference>
<dbReference type="InterPro" id="IPR017981">
    <property type="entry name" value="GPCR_2-like_7TM"/>
</dbReference>
<dbReference type="Proteomes" id="UP000887568">
    <property type="component" value="Unplaced"/>
</dbReference>
<feature type="transmembrane region" description="Helical" evidence="6">
    <location>
        <begin position="889"/>
        <end position="910"/>
    </location>
</feature>
<dbReference type="PANTHER" id="PTHR45902">
    <property type="entry name" value="LATROPHILIN RECEPTOR-LIKE PROTEIN A"/>
    <property type="match status" value="1"/>
</dbReference>
<feature type="signal peptide" evidence="7">
    <location>
        <begin position="1"/>
        <end position="18"/>
    </location>
</feature>
<dbReference type="GO" id="GO:0016020">
    <property type="term" value="C:membrane"/>
    <property type="evidence" value="ECO:0007669"/>
    <property type="project" value="UniProtKB-SubCell"/>
</dbReference>
<dbReference type="RefSeq" id="XP_038071548.1">
    <property type="nucleotide sequence ID" value="XM_038215620.1"/>
</dbReference>
<evidence type="ECO:0000256" key="7">
    <source>
        <dbReference type="SAM" id="SignalP"/>
    </source>
</evidence>
<dbReference type="PANTHER" id="PTHR45902:SF2">
    <property type="entry name" value="G-PROTEIN COUPLED RECEPTORS FAMILY 2 PROFILE 2 DOMAIN-CONTAINING PROTEIN"/>
    <property type="match status" value="1"/>
</dbReference>
<dbReference type="OMA" id="SEACESY"/>
<dbReference type="Pfam" id="PF00002">
    <property type="entry name" value="7tm_2"/>
    <property type="match status" value="1"/>
</dbReference>
<dbReference type="CDD" id="cd15039">
    <property type="entry name" value="7tmB3_Methuselah-like"/>
    <property type="match status" value="1"/>
</dbReference>
<evidence type="ECO:0000256" key="2">
    <source>
        <dbReference type="ARBA" id="ARBA00022692"/>
    </source>
</evidence>
<feature type="transmembrane region" description="Helical" evidence="6">
    <location>
        <begin position="792"/>
        <end position="817"/>
    </location>
</feature>
<keyword evidence="7" id="KW-0732">Signal</keyword>
<keyword evidence="10" id="KW-1185">Reference proteome</keyword>
<evidence type="ECO:0000256" key="5">
    <source>
        <dbReference type="SAM" id="MobiDB-lite"/>
    </source>
</evidence>
<feature type="transmembrane region" description="Helical" evidence="6">
    <location>
        <begin position="750"/>
        <end position="771"/>
    </location>
</feature>
<dbReference type="InterPro" id="IPR053231">
    <property type="entry name" value="GPCR_LN-TM7"/>
</dbReference>
<evidence type="ECO:0000259" key="8">
    <source>
        <dbReference type="PROSITE" id="PS50261"/>
    </source>
</evidence>
<dbReference type="GeneID" id="119740353"/>
<evidence type="ECO:0000313" key="10">
    <source>
        <dbReference type="Proteomes" id="UP000887568"/>
    </source>
</evidence>
<evidence type="ECO:0000313" key="9">
    <source>
        <dbReference type="EnsemblMetazoa" id="XP_038071548.1"/>
    </source>
</evidence>
<feature type="transmembrane region" description="Helical" evidence="6">
    <location>
        <begin position="711"/>
        <end position="730"/>
    </location>
</feature>
<name>A0A914B610_PATMI</name>
<evidence type="ECO:0000256" key="1">
    <source>
        <dbReference type="ARBA" id="ARBA00004141"/>
    </source>
</evidence>
<reference evidence="9" key="1">
    <citation type="submission" date="2022-11" db="UniProtKB">
        <authorList>
            <consortium name="EnsemblMetazoa"/>
        </authorList>
    </citation>
    <scope>IDENTIFICATION</scope>
</reference>
<dbReference type="OrthoDB" id="6134459at2759"/>
<keyword evidence="2 6" id="KW-0812">Transmembrane</keyword>
<dbReference type="GO" id="GO:0004930">
    <property type="term" value="F:G protein-coupled receptor activity"/>
    <property type="evidence" value="ECO:0007669"/>
    <property type="project" value="InterPro"/>
</dbReference>
<feature type="transmembrane region" description="Helical" evidence="6">
    <location>
        <begin position="676"/>
        <end position="699"/>
    </location>
</feature>
<evidence type="ECO:0000256" key="4">
    <source>
        <dbReference type="ARBA" id="ARBA00023136"/>
    </source>
</evidence>
<accession>A0A914B610</accession>